<sequence length="316" mass="34478">MSALKHVLEVVDLLEDPKVNGKIVKKFFEDKGLLEYMNIEIETIQGEKGSTDFITIRIPGREGKSSGGKAPTLGVVGRLGGIGARPAQIGLVSDADGAIVALAVTYKITEMMKRGDAIPGDIIVTTHVCPNAPTRPHHPVPMMDSPVDIFILLKKEVKPEMDAILSVDATKANWIIKHTGFAITPTVKEGWILRISPDLIDIYIRVTGEPPVIVPITMQDIIPYSTPVYHLNSMMQPWICTKAPVVGVAITTRMAIPGSATGVTNFIALEQATRYVIEVAKEFTAGRAKFYDEKEWEIIMKIHGSVDKIMKAGAKV</sequence>
<reference evidence="1" key="1">
    <citation type="journal article" date="2020" name="mSystems">
        <title>Genome- and Community-Level Interaction Insights into Carbon Utilization and Element Cycling Functions of Hydrothermarchaeota in Hydrothermal Sediment.</title>
        <authorList>
            <person name="Zhou Z."/>
            <person name="Liu Y."/>
            <person name="Xu W."/>
            <person name="Pan J."/>
            <person name="Luo Z.H."/>
            <person name="Li M."/>
        </authorList>
    </citation>
    <scope>NUCLEOTIDE SEQUENCE [LARGE SCALE GENOMIC DNA]</scope>
    <source>
        <strain evidence="1">SpSt-125</strain>
    </source>
</reference>
<dbReference type="AlphaFoldDB" id="A0A7J2U444"/>
<name>A0A7J2U444_9CREN</name>
<dbReference type="EMBL" id="DSEU01000039">
    <property type="protein sequence ID" value="HEM66962.1"/>
    <property type="molecule type" value="Genomic_DNA"/>
</dbReference>
<dbReference type="Pfam" id="PF06675">
    <property type="entry name" value="DUF1177"/>
    <property type="match status" value="1"/>
</dbReference>
<proteinExistence type="predicted"/>
<accession>A0A7J2U444</accession>
<dbReference type="InterPro" id="IPR009561">
    <property type="entry name" value="DUF1177"/>
</dbReference>
<evidence type="ECO:0000313" key="1">
    <source>
        <dbReference type="EMBL" id="HEM66962.1"/>
    </source>
</evidence>
<gene>
    <name evidence="1" type="ORF">ENO26_05280</name>
</gene>
<protein>
    <submittedName>
        <fullName evidence="1">DUF1177 domain-containing protein</fullName>
    </submittedName>
</protein>
<organism evidence="1">
    <name type="scientific">Ignisphaera aggregans</name>
    <dbReference type="NCBI Taxonomy" id="334771"/>
    <lineage>
        <taxon>Archaea</taxon>
        <taxon>Thermoproteota</taxon>
        <taxon>Thermoprotei</taxon>
        <taxon>Desulfurococcales</taxon>
        <taxon>Desulfurococcaceae</taxon>
        <taxon>Ignisphaera</taxon>
    </lineage>
</organism>
<comment type="caution">
    <text evidence="1">The sequence shown here is derived from an EMBL/GenBank/DDBJ whole genome shotgun (WGS) entry which is preliminary data.</text>
</comment>